<feature type="binding site" evidence="7">
    <location>
        <position position="96"/>
    </location>
    <ligand>
        <name>ATP</name>
        <dbReference type="ChEBI" id="CHEBI:30616"/>
    </ligand>
</feature>
<dbReference type="PROSITE" id="PS50011">
    <property type="entry name" value="PROTEIN_KINASE_DOM"/>
    <property type="match status" value="1"/>
</dbReference>
<comment type="caution">
    <text evidence="10">The sequence shown here is derived from an EMBL/GenBank/DDBJ whole genome shotgun (WGS) entry which is preliminary data.</text>
</comment>
<dbReference type="InterPro" id="IPR011009">
    <property type="entry name" value="Kinase-like_dom_sf"/>
</dbReference>
<evidence type="ECO:0000256" key="5">
    <source>
        <dbReference type="ARBA" id="ARBA00022840"/>
    </source>
</evidence>
<feature type="active site" description="Proton acceptor" evidence="6">
    <location>
        <position position="195"/>
    </location>
</feature>
<dbReference type="PANTHER" id="PTHR24350">
    <property type="entry name" value="SERINE/THREONINE-PROTEIN KINASE IAL-RELATED"/>
    <property type="match status" value="1"/>
</dbReference>
<evidence type="ECO:0000259" key="9">
    <source>
        <dbReference type="PROSITE" id="PS50011"/>
    </source>
</evidence>
<evidence type="ECO:0000256" key="4">
    <source>
        <dbReference type="ARBA" id="ARBA00022777"/>
    </source>
</evidence>
<protein>
    <recommendedName>
        <fullName evidence="9">Protein kinase domain-containing protein</fullName>
    </recommendedName>
</protein>
<sequence>MVFSFRACVDAIVSSFRDCVNFFNKNFPQVSTLVFQAPWFAWIQPPCVLSTEIKFEPVNPPRLEDCYEMGEFMGFGAGGFVVKATDKKTNKQVAIKRMVKSSKEEERLMAMKDCRYEIASLIALRGHPNICQLIDHFDQDNIVSLAMEYAEHGDLCTLIETNKDGKLPEEMVKHIAKQLLEAIKACHDKNIVHRDIKLENILITKINGDKLTVQLADFGLATNCKHPLIRGCGSKPYMAPEMLSKAWYNKSVDIWSFGCLIYVLLTDVAPVDGFISQMNLDGLSMDAKDFLMKILQDIPSKRDPAAELLCHPWLL</sequence>
<gene>
    <name evidence="10" type="ORF">THRCLA_04866</name>
</gene>
<dbReference type="Pfam" id="PF00069">
    <property type="entry name" value="Pkinase"/>
    <property type="match status" value="1"/>
</dbReference>
<dbReference type="InterPro" id="IPR008271">
    <property type="entry name" value="Ser/Thr_kinase_AS"/>
</dbReference>
<feature type="binding site" evidence="7">
    <location>
        <begin position="199"/>
        <end position="200"/>
    </location>
    <ligand>
        <name>ATP</name>
        <dbReference type="ChEBI" id="CHEBI:30616"/>
    </ligand>
</feature>
<dbReference type="Gene3D" id="1.10.510.10">
    <property type="entry name" value="Transferase(Phosphotransferase) domain 1"/>
    <property type="match status" value="1"/>
</dbReference>
<dbReference type="GO" id="GO:0005524">
    <property type="term" value="F:ATP binding"/>
    <property type="evidence" value="ECO:0007669"/>
    <property type="project" value="UniProtKB-KW"/>
</dbReference>
<dbReference type="EMBL" id="JNBS01001075">
    <property type="protein sequence ID" value="OQS02803.1"/>
    <property type="molecule type" value="Genomic_DNA"/>
</dbReference>
<dbReference type="InterPro" id="IPR030616">
    <property type="entry name" value="Aur-like"/>
</dbReference>
<evidence type="ECO:0000313" key="10">
    <source>
        <dbReference type="EMBL" id="OQS02803.1"/>
    </source>
</evidence>
<dbReference type="InterPro" id="IPR000719">
    <property type="entry name" value="Prot_kinase_dom"/>
</dbReference>
<dbReference type="SMART" id="SM00220">
    <property type="entry name" value="S_TKc"/>
    <property type="match status" value="1"/>
</dbReference>
<feature type="cross-link" description="Glycyl lysine isopeptide (Lys-Gly) (interchain with G-Cter in SUMO2)" evidence="8">
    <location>
        <position position="197"/>
    </location>
</feature>
<organism evidence="10 11">
    <name type="scientific">Thraustotheca clavata</name>
    <dbReference type="NCBI Taxonomy" id="74557"/>
    <lineage>
        <taxon>Eukaryota</taxon>
        <taxon>Sar</taxon>
        <taxon>Stramenopiles</taxon>
        <taxon>Oomycota</taxon>
        <taxon>Saprolegniomycetes</taxon>
        <taxon>Saprolegniales</taxon>
        <taxon>Achlyaceae</taxon>
        <taxon>Thraustotheca</taxon>
    </lineage>
</organism>
<feature type="domain" description="Protein kinase" evidence="9">
    <location>
        <begin position="67"/>
        <end position="314"/>
    </location>
</feature>
<keyword evidence="4" id="KW-0418">Kinase</keyword>
<evidence type="ECO:0000256" key="6">
    <source>
        <dbReference type="PIRSR" id="PIRSR630616-1"/>
    </source>
</evidence>
<accession>A0A1V9ZXQ4</accession>
<dbReference type="Proteomes" id="UP000243217">
    <property type="component" value="Unassembled WGS sequence"/>
</dbReference>
<reference evidence="10 11" key="1">
    <citation type="journal article" date="2014" name="Genome Biol. Evol.">
        <title>The secreted proteins of Achlya hypogyna and Thraustotheca clavata identify the ancestral oomycete secretome and reveal gene acquisitions by horizontal gene transfer.</title>
        <authorList>
            <person name="Misner I."/>
            <person name="Blouin N."/>
            <person name="Leonard G."/>
            <person name="Richards T.A."/>
            <person name="Lane C.E."/>
        </authorList>
    </citation>
    <scope>NUCLEOTIDE SEQUENCE [LARGE SCALE GENOMIC DNA]</scope>
    <source>
        <strain evidence="10 11">ATCC 34112</strain>
    </source>
</reference>
<proteinExistence type="predicted"/>
<evidence type="ECO:0000256" key="7">
    <source>
        <dbReference type="PIRSR" id="PIRSR630616-2"/>
    </source>
</evidence>
<evidence type="ECO:0000256" key="8">
    <source>
        <dbReference type="PIRSR" id="PIRSR630616-3"/>
    </source>
</evidence>
<evidence type="ECO:0000256" key="1">
    <source>
        <dbReference type="ARBA" id="ARBA00022527"/>
    </source>
</evidence>
<evidence type="ECO:0000256" key="2">
    <source>
        <dbReference type="ARBA" id="ARBA00022679"/>
    </source>
</evidence>
<dbReference type="PROSITE" id="PS00108">
    <property type="entry name" value="PROTEIN_KINASE_ST"/>
    <property type="match status" value="1"/>
</dbReference>
<evidence type="ECO:0000313" key="11">
    <source>
        <dbReference type="Proteomes" id="UP000243217"/>
    </source>
</evidence>
<keyword evidence="2" id="KW-0808">Transferase</keyword>
<feature type="binding site" evidence="7">
    <location>
        <position position="217"/>
    </location>
    <ligand>
        <name>ATP</name>
        <dbReference type="ChEBI" id="CHEBI:30616"/>
    </ligand>
</feature>
<dbReference type="OrthoDB" id="74586at2759"/>
<keyword evidence="5 7" id="KW-0067">ATP-binding</keyword>
<name>A0A1V9ZXQ4_9STRA</name>
<evidence type="ECO:0000256" key="3">
    <source>
        <dbReference type="ARBA" id="ARBA00022741"/>
    </source>
</evidence>
<dbReference type="SUPFAM" id="SSF56112">
    <property type="entry name" value="Protein kinase-like (PK-like)"/>
    <property type="match status" value="1"/>
</dbReference>
<feature type="binding site" evidence="7">
    <location>
        <begin position="148"/>
        <end position="150"/>
    </location>
    <ligand>
        <name>ATP</name>
        <dbReference type="ChEBI" id="CHEBI:30616"/>
    </ligand>
</feature>
<dbReference type="GO" id="GO:0004674">
    <property type="term" value="F:protein serine/threonine kinase activity"/>
    <property type="evidence" value="ECO:0007669"/>
    <property type="project" value="UniProtKB-KW"/>
</dbReference>
<keyword evidence="1" id="KW-0723">Serine/threonine-protein kinase</keyword>
<keyword evidence="11" id="KW-1185">Reference proteome</keyword>
<dbReference type="AlphaFoldDB" id="A0A1V9ZXQ4"/>
<dbReference type="STRING" id="74557.A0A1V9ZXQ4"/>
<keyword evidence="3 7" id="KW-0547">Nucleotide-binding</keyword>